<comment type="caution">
    <text evidence="2">The sequence shown here is derived from an EMBL/GenBank/DDBJ whole genome shotgun (WGS) entry which is preliminary data.</text>
</comment>
<evidence type="ECO:0000256" key="1">
    <source>
        <dbReference type="SAM" id="Phobius"/>
    </source>
</evidence>
<dbReference type="EMBL" id="JBHTON010000003">
    <property type="protein sequence ID" value="MFD1483854.1"/>
    <property type="molecule type" value="Genomic_DNA"/>
</dbReference>
<reference evidence="3" key="1">
    <citation type="journal article" date="2019" name="Int. J. Syst. Evol. Microbiol.">
        <title>The Global Catalogue of Microorganisms (GCM) 10K type strain sequencing project: providing services to taxonomists for standard genome sequencing and annotation.</title>
        <authorList>
            <consortium name="The Broad Institute Genomics Platform"/>
            <consortium name="The Broad Institute Genome Sequencing Center for Infectious Disease"/>
            <person name="Wu L."/>
            <person name="Ma J."/>
        </authorList>
    </citation>
    <scope>NUCLEOTIDE SEQUENCE [LARGE SCALE GENOMIC DNA]</scope>
    <source>
        <strain evidence="3">CCM 8903</strain>
    </source>
</reference>
<evidence type="ECO:0008006" key="4">
    <source>
        <dbReference type="Google" id="ProtNLM"/>
    </source>
</evidence>
<keyword evidence="1" id="KW-0472">Membrane</keyword>
<name>A0ABW4E2Q9_9LACO</name>
<keyword evidence="1" id="KW-1133">Transmembrane helix</keyword>
<organism evidence="2 3">
    <name type="scientific">Lacticaseibacillus baoqingensis</name>
    <dbReference type="NCBI Taxonomy" id="2486013"/>
    <lineage>
        <taxon>Bacteria</taxon>
        <taxon>Bacillati</taxon>
        <taxon>Bacillota</taxon>
        <taxon>Bacilli</taxon>
        <taxon>Lactobacillales</taxon>
        <taxon>Lactobacillaceae</taxon>
        <taxon>Lacticaseibacillus</taxon>
    </lineage>
</organism>
<protein>
    <recommendedName>
        <fullName evidence="4">Prepilin-type N-terminal cleavage/methylation domain-containing protein</fullName>
    </recommendedName>
</protein>
<feature type="transmembrane region" description="Helical" evidence="1">
    <location>
        <begin position="12"/>
        <end position="33"/>
    </location>
</feature>
<dbReference type="RefSeq" id="WP_125748819.1">
    <property type="nucleotide sequence ID" value="NZ_JBHTON010000003.1"/>
</dbReference>
<sequence>MKRHGYTLIEELVAMGLTVITVLIAVQVGRAWWQVAESERFFREFQQQWAALMQRNEEEQVAVTFYWVADRRSFGFRVNREDYARYLKVPATLTFLDLGEPISRGAGQPFTMIRTYRFRRADGLIVRFTTQLGRGLMIRKKN</sequence>
<gene>
    <name evidence="2" type="ORF">ACFQ5J_01145</name>
</gene>
<dbReference type="Proteomes" id="UP001597252">
    <property type="component" value="Unassembled WGS sequence"/>
</dbReference>
<evidence type="ECO:0000313" key="2">
    <source>
        <dbReference type="EMBL" id="MFD1483854.1"/>
    </source>
</evidence>
<evidence type="ECO:0000313" key="3">
    <source>
        <dbReference type="Proteomes" id="UP001597252"/>
    </source>
</evidence>
<proteinExistence type="predicted"/>
<keyword evidence="3" id="KW-1185">Reference proteome</keyword>
<keyword evidence="1" id="KW-0812">Transmembrane</keyword>
<accession>A0ABW4E2Q9</accession>